<keyword evidence="7" id="KW-1185">Reference proteome</keyword>
<evidence type="ECO:0000313" key="6">
    <source>
        <dbReference type="EMBL" id="QUE50070.1"/>
    </source>
</evidence>
<evidence type="ECO:0000256" key="2">
    <source>
        <dbReference type="ARBA" id="ARBA00022679"/>
    </source>
</evidence>
<dbReference type="RefSeq" id="WP_211630159.1">
    <property type="nucleotide sequence ID" value="NZ_CP073100.1"/>
</dbReference>
<keyword evidence="1 5" id="KW-0489">Methyltransferase</keyword>
<keyword evidence="5" id="KW-0698">rRNA processing</keyword>
<dbReference type="GO" id="GO:0005737">
    <property type="term" value="C:cytoplasm"/>
    <property type="evidence" value="ECO:0007669"/>
    <property type="project" value="UniProtKB-SubCell"/>
</dbReference>
<evidence type="ECO:0000313" key="7">
    <source>
        <dbReference type="Proteomes" id="UP000676169"/>
    </source>
</evidence>
<comment type="subcellular location">
    <subcellularLocation>
        <location evidence="5">Cytoplasm</location>
    </subcellularLocation>
</comment>
<dbReference type="EMBL" id="CP073100">
    <property type="protein sequence ID" value="QUE50070.1"/>
    <property type="molecule type" value="Genomic_DNA"/>
</dbReference>
<comment type="similarity">
    <text evidence="4 5">Belongs to the RNA methyltransferase RlmH family.</text>
</comment>
<name>A0A975IZS0_9BACT</name>
<dbReference type="KEGG" id="lamb:KBB96_14485"/>
<dbReference type="GO" id="GO:0070038">
    <property type="term" value="F:rRNA (pseudouridine-N3-)-methyltransferase activity"/>
    <property type="evidence" value="ECO:0007669"/>
    <property type="project" value="UniProtKB-UniRule"/>
</dbReference>
<evidence type="ECO:0000256" key="5">
    <source>
        <dbReference type="HAMAP-Rule" id="MF_00658"/>
    </source>
</evidence>
<proteinExistence type="inferred from homology"/>
<comment type="catalytic activity">
    <reaction evidence="5">
        <text>pseudouridine(1915) in 23S rRNA + S-adenosyl-L-methionine = N(3)-methylpseudouridine(1915) in 23S rRNA + S-adenosyl-L-homocysteine + H(+)</text>
        <dbReference type="Rhea" id="RHEA:42752"/>
        <dbReference type="Rhea" id="RHEA-COMP:10221"/>
        <dbReference type="Rhea" id="RHEA-COMP:10222"/>
        <dbReference type="ChEBI" id="CHEBI:15378"/>
        <dbReference type="ChEBI" id="CHEBI:57856"/>
        <dbReference type="ChEBI" id="CHEBI:59789"/>
        <dbReference type="ChEBI" id="CHEBI:65314"/>
        <dbReference type="ChEBI" id="CHEBI:74486"/>
        <dbReference type="EC" id="2.1.1.177"/>
    </reaction>
</comment>
<keyword evidence="2 5" id="KW-0808">Transferase</keyword>
<keyword evidence="3 5" id="KW-0949">S-adenosyl-L-methionine</keyword>
<accession>A0A975IZS0</accession>
<evidence type="ECO:0000256" key="3">
    <source>
        <dbReference type="ARBA" id="ARBA00022691"/>
    </source>
</evidence>
<dbReference type="CDD" id="cd18081">
    <property type="entry name" value="RlmH-like"/>
    <property type="match status" value="1"/>
</dbReference>
<keyword evidence="5" id="KW-0963">Cytoplasm</keyword>
<dbReference type="InterPro" id="IPR029026">
    <property type="entry name" value="tRNA_m1G_MTases_N"/>
</dbReference>
<reference evidence="6" key="1">
    <citation type="submission" date="2021-04" db="EMBL/GenBank/DDBJ databases">
        <title>Luteolibacter sp. 32A isolated from the skin of an Anderson's salamander (Ambystoma andersonii).</title>
        <authorList>
            <person name="Spergser J."/>
            <person name="Busse H.-J."/>
        </authorList>
    </citation>
    <scope>NUCLEOTIDE SEQUENCE</scope>
    <source>
        <strain evidence="6">32A</strain>
    </source>
</reference>
<dbReference type="InterPro" id="IPR003742">
    <property type="entry name" value="RlmH-like"/>
</dbReference>
<comment type="caution">
    <text evidence="5">Lacks conserved residue(s) required for the propagation of feature annotation.</text>
</comment>
<feature type="binding site" evidence="5">
    <location>
        <begin position="114"/>
        <end position="119"/>
    </location>
    <ligand>
        <name>S-adenosyl-L-methionine</name>
        <dbReference type="ChEBI" id="CHEBI:59789"/>
    </ligand>
</feature>
<dbReference type="AlphaFoldDB" id="A0A975IZS0"/>
<organism evidence="6 7">
    <name type="scientific">Luteolibacter ambystomatis</name>
    <dbReference type="NCBI Taxonomy" id="2824561"/>
    <lineage>
        <taxon>Bacteria</taxon>
        <taxon>Pseudomonadati</taxon>
        <taxon>Verrucomicrobiota</taxon>
        <taxon>Verrucomicrobiia</taxon>
        <taxon>Verrucomicrobiales</taxon>
        <taxon>Verrucomicrobiaceae</taxon>
        <taxon>Luteolibacter</taxon>
    </lineage>
</organism>
<comment type="function">
    <text evidence="5">Specifically methylates the pseudouridine at position 1915 (m3Psi1915) in 23S rRNA.</text>
</comment>
<dbReference type="EC" id="2.1.1.177" evidence="5"/>
<dbReference type="Gene3D" id="3.40.1280.10">
    <property type="match status" value="1"/>
</dbReference>
<sequence length="147" mass="16273">MRLLILAAGKPALAYAKDGIAEYLKRLGRYSQVSLELVKAGSSAEVSQRLLEKSEGMFRVAMDERGERLTTAELAKRFEALEHRGDVKCVAFLIGASDGHTPELRRASDMVLSLSSLTLQHELALVVLLEQLYRLASMKAGSPYHRE</sequence>
<comment type="subunit">
    <text evidence="5">Homodimer.</text>
</comment>
<feature type="binding site" evidence="5">
    <location>
        <position position="95"/>
    </location>
    <ligand>
        <name>S-adenosyl-L-methionine</name>
        <dbReference type="ChEBI" id="CHEBI:59789"/>
    </ligand>
</feature>
<dbReference type="HAMAP" id="MF_00658">
    <property type="entry name" value="23SrRNA_methyltr_H"/>
    <property type="match status" value="1"/>
</dbReference>
<dbReference type="SUPFAM" id="SSF75217">
    <property type="entry name" value="alpha/beta knot"/>
    <property type="match status" value="1"/>
</dbReference>
<dbReference type="Proteomes" id="UP000676169">
    <property type="component" value="Chromosome"/>
</dbReference>
<evidence type="ECO:0000256" key="1">
    <source>
        <dbReference type="ARBA" id="ARBA00022603"/>
    </source>
</evidence>
<dbReference type="PANTHER" id="PTHR33603:SF1">
    <property type="entry name" value="RIBOSOMAL RNA LARGE SUBUNIT METHYLTRANSFERASE H"/>
    <property type="match status" value="1"/>
</dbReference>
<dbReference type="Pfam" id="PF02590">
    <property type="entry name" value="SPOUT_MTase"/>
    <property type="match status" value="1"/>
</dbReference>
<evidence type="ECO:0000256" key="4">
    <source>
        <dbReference type="ARBA" id="ARBA00038303"/>
    </source>
</evidence>
<dbReference type="PIRSF" id="PIRSF004505">
    <property type="entry name" value="MT_bac"/>
    <property type="match status" value="1"/>
</dbReference>
<dbReference type="InterPro" id="IPR029028">
    <property type="entry name" value="Alpha/beta_knot_MTases"/>
</dbReference>
<dbReference type="PANTHER" id="PTHR33603">
    <property type="entry name" value="METHYLTRANSFERASE"/>
    <property type="match status" value="1"/>
</dbReference>
<gene>
    <name evidence="5" type="primary">rlmH</name>
    <name evidence="6" type="ORF">KBB96_14485</name>
</gene>
<protein>
    <recommendedName>
        <fullName evidence="5">Ribosomal RNA large subunit methyltransferase H</fullName>
        <ecNumber evidence="5">2.1.1.177</ecNumber>
    </recommendedName>
    <alternativeName>
        <fullName evidence="5">23S rRNA (pseudouridine1915-N3)-methyltransferase</fullName>
    </alternativeName>
    <alternativeName>
        <fullName evidence="5">23S rRNA m3Psi1915 methyltransferase</fullName>
    </alternativeName>
    <alternativeName>
        <fullName evidence="5">rRNA (pseudouridine-N3-)-methyltransferase RlmH</fullName>
    </alternativeName>
</protein>